<dbReference type="PANTHER" id="PTHR43386:SF1">
    <property type="entry name" value="D,D-DIPEPTIDE TRANSPORT SYSTEM PERMEASE PROTEIN DDPC-RELATED"/>
    <property type="match status" value="1"/>
</dbReference>
<accession>A0A7W3JTR2</accession>
<comment type="caution">
    <text evidence="9">The sequence shown here is derived from an EMBL/GenBank/DDBJ whole genome shotgun (WGS) entry which is preliminary data.</text>
</comment>
<dbReference type="Gene3D" id="1.10.3720.10">
    <property type="entry name" value="MetI-like"/>
    <property type="match status" value="1"/>
</dbReference>
<proteinExistence type="inferred from homology"/>
<keyword evidence="5 7" id="KW-1133">Transmembrane helix</keyword>
<dbReference type="CDD" id="cd06261">
    <property type="entry name" value="TM_PBP2"/>
    <property type="match status" value="1"/>
</dbReference>
<dbReference type="PANTHER" id="PTHR43386">
    <property type="entry name" value="OLIGOPEPTIDE TRANSPORT SYSTEM PERMEASE PROTEIN APPC"/>
    <property type="match status" value="1"/>
</dbReference>
<dbReference type="GO" id="GO:0055085">
    <property type="term" value="P:transmembrane transport"/>
    <property type="evidence" value="ECO:0007669"/>
    <property type="project" value="InterPro"/>
</dbReference>
<evidence type="ECO:0000259" key="8">
    <source>
        <dbReference type="PROSITE" id="PS50928"/>
    </source>
</evidence>
<keyword evidence="2 7" id="KW-0813">Transport</keyword>
<dbReference type="InterPro" id="IPR000515">
    <property type="entry name" value="MetI-like"/>
</dbReference>
<dbReference type="InterPro" id="IPR050366">
    <property type="entry name" value="BP-dependent_transpt_permease"/>
</dbReference>
<evidence type="ECO:0000256" key="3">
    <source>
        <dbReference type="ARBA" id="ARBA00022475"/>
    </source>
</evidence>
<organism evidence="9 10">
    <name type="scientific">Alpinimonas psychrophila</name>
    <dbReference type="NCBI Taxonomy" id="748908"/>
    <lineage>
        <taxon>Bacteria</taxon>
        <taxon>Bacillati</taxon>
        <taxon>Actinomycetota</taxon>
        <taxon>Actinomycetes</taxon>
        <taxon>Micrococcales</taxon>
        <taxon>Microbacteriaceae</taxon>
        <taxon>Alpinimonas</taxon>
    </lineage>
</organism>
<dbReference type="AlphaFoldDB" id="A0A7W3JTR2"/>
<evidence type="ECO:0000256" key="6">
    <source>
        <dbReference type="ARBA" id="ARBA00023136"/>
    </source>
</evidence>
<keyword evidence="3" id="KW-1003">Cell membrane</keyword>
<dbReference type="GO" id="GO:0005886">
    <property type="term" value="C:plasma membrane"/>
    <property type="evidence" value="ECO:0007669"/>
    <property type="project" value="UniProtKB-SubCell"/>
</dbReference>
<protein>
    <submittedName>
        <fullName evidence="9">Peptide/nickel transport system permease protein</fullName>
    </submittedName>
</protein>
<feature type="transmembrane region" description="Helical" evidence="7">
    <location>
        <begin position="80"/>
        <end position="105"/>
    </location>
</feature>
<evidence type="ECO:0000256" key="5">
    <source>
        <dbReference type="ARBA" id="ARBA00022989"/>
    </source>
</evidence>
<evidence type="ECO:0000256" key="4">
    <source>
        <dbReference type="ARBA" id="ARBA00022692"/>
    </source>
</evidence>
<dbReference type="SUPFAM" id="SSF161098">
    <property type="entry name" value="MetI-like"/>
    <property type="match status" value="1"/>
</dbReference>
<keyword evidence="10" id="KW-1185">Reference proteome</keyword>
<evidence type="ECO:0000256" key="7">
    <source>
        <dbReference type="RuleBase" id="RU363032"/>
    </source>
</evidence>
<feature type="transmembrane region" description="Helical" evidence="7">
    <location>
        <begin position="117"/>
        <end position="136"/>
    </location>
</feature>
<dbReference type="RefSeq" id="WP_182484376.1">
    <property type="nucleotide sequence ID" value="NZ_JACGWU010000002.1"/>
</dbReference>
<feature type="transmembrane region" description="Helical" evidence="7">
    <location>
        <begin position="20"/>
        <end position="39"/>
    </location>
</feature>
<sequence>MVDVKFRSRVVANWSTQTRVGACIVGAVIAAALIGPILSPWDPNAPDVLASLEHPSFAHWMGTDSAGRDVLTRTLVGTQISLLAGVLITIATVTIGTIVGSLVAYAGGWVDAFLSRVVDTAIAIPFIVVVLATVAILGVGTVSVGLGMVLVGWAVYARLARAEVLSLREHEFIMATKSLGYSPARILFRHVIPNVIRPSLTFATMDVVAAMVLLAAMSYLGFGTQPPVADLGSIIAGGQPFLLTAWWISTLPAVVLIALGVGVGMIDDGFSTGRKGKR</sequence>
<name>A0A7W3JTR2_9MICO</name>
<feature type="transmembrane region" description="Helical" evidence="7">
    <location>
        <begin position="142"/>
        <end position="159"/>
    </location>
</feature>
<evidence type="ECO:0000256" key="1">
    <source>
        <dbReference type="ARBA" id="ARBA00004651"/>
    </source>
</evidence>
<evidence type="ECO:0000256" key="2">
    <source>
        <dbReference type="ARBA" id="ARBA00022448"/>
    </source>
</evidence>
<keyword evidence="4 7" id="KW-0812">Transmembrane</keyword>
<comment type="subcellular location">
    <subcellularLocation>
        <location evidence="1 7">Cell membrane</location>
        <topology evidence="1 7">Multi-pass membrane protein</topology>
    </subcellularLocation>
</comment>
<feature type="transmembrane region" description="Helical" evidence="7">
    <location>
        <begin position="199"/>
        <end position="221"/>
    </location>
</feature>
<dbReference type="PROSITE" id="PS50928">
    <property type="entry name" value="ABC_TM1"/>
    <property type="match status" value="1"/>
</dbReference>
<feature type="domain" description="ABC transmembrane type-1" evidence="8">
    <location>
        <begin position="82"/>
        <end position="267"/>
    </location>
</feature>
<dbReference type="Pfam" id="PF00528">
    <property type="entry name" value="BPD_transp_1"/>
    <property type="match status" value="1"/>
</dbReference>
<evidence type="ECO:0000313" key="10">
    <source>
        <dbReference type="Proteomes" id="UP000524237"/>
    </source>
</evidence>
<dbReference type="Proteomes" id="UP000524237">
    <property type="component" value="Unassembled WGS sequence"/>
</dbReference>
<feature type="transmembrane region" description="Helical" evidence="7">
    <location>
        <begin position="241"/>
        <end position="266"/>
    </location>
</feature>
<dbReference type="InterPro" id="IPR035906">
    <property type="entry name" value="MetI-like_sf"/>
</dbReference>
<evidence type="ECO:0000313" key="9">
    <source>
        <dbReference type="EMBL" id="MBA8828937.1"/>
    </source>
</evidence>
<dbReference type="EMBL" id="JACGWU010000002">
    <property type="protein sequence ID" value="MBA8828937.1"/>
    <property type="molecule type" value="Genomic_DNA"/>
</dbReference>
<gene>
    <name evidence="9" type="ORF">FB555_001035</name>
</gene>
<reference evidence="9 10" key="1">
    <citation type="submission" date="2020-07" db="EMBL/GenBank/DDBJ databases">
        <title>Sequencing the genomes of 1000 actinobacteria strains.</title>
        <authorList>
            <person name="Klenk H.-P."/>
        </authorList>
    </citation>
    <scope>NUCLEOTIDE SEQUENCE [LARGE SCALE GENOMIC DNA]</scope>
    <source>
        <strain evidence="9 10">DSM 23737</strain>
    </source>
</reference>
<comment type="similarity">
    <text evidence="7">Belongs to the binding-protein-dependent transport system permease family.</text>
</comment>
<keyword evidence="6 7" id="KW-0472">Membrane</keyword>